<sequence>METTISNISTSTFFEDMWELRDRRLDDYATMNSPLCVLMVCCFYVLFSFYIGPWLMENKRPYNIKPVIITYNTIMVVANGYIFVQGWRYGWSEYKLLCEPVDAINLTYAYYVTKYLDWFDTMFMILRKKYTHISILHLYHHGIMPLNSWMIVRYLPGGHMLFGGMLNTFVHVVMYTYYTLAALGPQMQKYLWWKRYITLMQMTQFIVGLIHMFLILTCDFDFPKVIFYSIFPQGFLFLILFGNFYLKTYTKKQPVTHSDTVMCCSNSSMELFYQNVSFSNLYDDIWERRDKRMDGYLFMDSPIPVVLMCVVYILFSLYIGPWFMKNRKPYNVKPLVIIFNITMTVVNAYILILGWRYGWSKYKWMCEPVDTSDSTEALLITKLVYYYFLTKLIDWIDTLLFIMRKKFNHVSILHVYHHCCMPFNIWPIVRFLPGGHTTFLGVLNTFVHIIMHSYYTMSAFGPKWQKFLWWKKYLTIMQIVQFVLIGLHFIYSLWKDCGFPRKSIYFYFPQVIIMCTLFGNFYTKAYKRKQK</sequence>
<evidence type="ECO:0000256" key="10">
    <source>
        <dbReference type="RuleBase" id="RU361115"/>
    </source>
</evidence>
<evidence type="ECO:0000256" key="1">
    <source>
        <dbReference type="ARBA" id="ARBA00004141"/>
    </source>
</evidence>
<evidence type="ECO:0000256" key="3">
    <source>
        <dbReference type="ARBA" id="ARBA00022679"/>
    </source>
</evidence>
<dbReference type="EMBL" id="JH431176">
    <property type="status" value="NOT_ANNOTATED_CDS"/>
    <property type="molecule type" value="Genomic_DNA"/>
</dbReference>
<evidence type="ECO:0000313" key="12">
    <source>
        <dbReference type="Proteomes" id="UP000014500"/>
    </source>
</evidence>
<comment type="subcellular location">
    <subcellularLocation>
        <location evidence="1">Membrane</location>
        <topology evidence="1">Multi-pass membrane protein</topology>
    </subcellularLocation>
</comment>
<comment type="caution">
    <text evidence="10">Lacks conserved residue(s) required for the propagation of feature annotation.</text>
</comment>
<comment type="catalytic activity">
    <reaction evidence="10">
        <text>a very-long-chain acyl-CoA + malonyl-CoA + H(+) = a very-long-chain 3-oxoacyl-CoA + CO2 + CoA</text>
        <dbReference type="Rhea" id="RHEA:32727"/>
        <dbReference type="ChEBI" id="CHEBI:15378"/>
        <dbReference type="ChEBI" id="CHEBI:16526"/>
        <dbReference type="ChEBI" id="CHEBI:57287"/>
        <dbReference type="ChEBI" id="CHEBI:57384"/>
        <dbReference type="ChEBI" id="CHEBI:90725"/>
        <dbReference type="ChEBI" id="CHEBI:90736"/>
        <dbReference type="EC" id="2.3.1.199"/>
    </reaction>
</comment>
<dbReference type="HOGENOM" id="CLU_513233_0_0_1"/>
<dbReference type="PANTHER" id="PTHR11157">
    <property type="entry name" value="FATTY ACID ACYL TRANSFERASE-RELATED"/>
    <property type="match status" value="1"/>
</dbReference>
<dbReference type="GO" id="GO:0034626">
    <property type="term" value="P:fatty acid elongation, polyunsaturated fatty acid"/>
    <property type="evidence" value="ECO:0007669"/>
    <property type="project" value="TreeGrafter"/>
</dbReference>
<dbReference type="PANTHER" id="PTHR11157:SF69">
    <property type="entry name" value="ELONGATION OF VERY LONG CHAIN FATTY ACIDS PROTEIN 7"/>
    <property type="match status" value="1"/>
</dbReference>
<keyword evidence="2 10" id="KW-0444">Lipid biosynthesis</keyword>
<proteinExistence type="inferred from homology"/>
<feature type="transmembrane region" description="Helical" evidence="10">
    <location>
        <begin position="473"/>
        <end position="492"/>
    </location>
</feature>
<keyword evidence="8 10" id="KW-0472">Membrane</keyword>
<dbReference type="PhylomeDB" id="T1JHG2"/>
<dbReference type="OMA" id="TRIQIGQ"/>
<evidence type="ECO:0000256" key="2">
    <source>
        <dbReference type="ARBA" id="ARBA00022516"/>
    </source>
</evidence>
<dbReference type="EC" id="2.3.1.199" evidence="10"/>
<feature type="transmembrane region" description="Helical" evidence="10">
    <location>
        <begin position="198"/>
        <end position="218"/>
    </location>
</feature>
<dbReference type="GO" id="GO:0005789">
    <property type="term" value="C:endoplasmic reticulum membrane"/>
    <property type="evidence" value="ECO:0007669"/>
    <property type="project" value="TreeGrafter"/>
</dbReference>
<keyword evidence="3 10" id="KW-0808">Transferase</keyword>
<dbReference type="GO" id="GO:0034625">
    <property type="term" value="P:fatty acid elongation, monounsaturated fatty acid"/>
    <property type="evidence" value="ECO:0007669"/>
    <property type="project" value="TreeGrafter"/>
</dbReference>
<dbReference type="EnsemblMetazoa" id="SMAR013293-RA">
    <property type="protein sequence ID" value="SMAR013293-PA"/>
    <property type="gene ID" value="SMAR013293"/>
</dbReference>
<comment type="similarity">
    <text evidence="10">Belongs to the ELO family.</text>
</comment>
<dbReference type="GO" id="GO:0030148">
    <property type="term" value="P:sphingolipid biosynthetic process"/>
    <property type="evidence" value="ECO:0007669"/>
    <property type="project" value="TreeGrafter"/>
</dbReference>
<feature type="transmembrane region" description="Helical" evidence="10">
    <location>
        <begin position="160"/>
        <end position="178"/>
    </location>
</feature>
<feature type="transmembrane region" description="Helical" evidence="10">
    <location>
        <begin position="415"/>
        <end position="433"/>
    </location>
</feature>
<dbReference type="InterPro" id="IPR002076">
    <property type="entry name" value="ELO_fam"/>
</dbReference>
<evidence type="ECO:0000313" key="11">
    <source>
        <dbReference type="EnsemblMetazoa" id="SMAR013293-PA"/>
    </source>
</evidence>
<keyword evidence="4 10" id="KW-0812">Transmembrane</keyword>
<evidence type="ECO:0000256" key="7">
    <source>
        <dbReference type="ARBA" id="ARBA00023098"/>
    </source>
</evidence>
<dbReference type="eggNOG" id="KOG3071">
    <property type="taxonomic scope" value="Eukaryota"/>
</dbReference>
<evidence type="ECO:0000256" key="8">
    <source>
        <dbReference type="ARBA" id="ARBA00023136"/>
    </source>
</evidence>
<protein>
    <recommendedName>
        <fullName evidence="10">Elongation of very long chain fatty acids protein</fullName>
        <ecNumber evidence="10">2.3.1.199</ecNumber>
    </recommendedName>
    <alternativeName>
        <fullName evidence="10">Very-long-chain 3-oxoacyl-CoA synthase</fullName>
    </alternativeName>
</protein>
<evidence type="ECO:0000256" key="9">
    <source>
        <dbReference type="ARBA" id="ARBA00023160"/>
    </source>
</evidence>
<feature type="transmembrane region" description="Helical" evidence="10">
    <location>
        <begin position="439"/>
        <end position="461"/>
    </location>
</feature>
<dbReference type="AlphaFoldDB" id="T1JHG2"/>
<keyword evidence="7 10" id="KW-0443">Lipid metabolism</keyword>
<keyword evidence="12" id="KW-1185">Reference proteome</keyword>
<reference evidence="12" key="1">
    <citation type="submission" date="2011-05" db="EMBL/GenBank/DDBJ databases">
        <authorList>
            <person name="Richards S.R."/>
            <person name="Qu J."/>
            <person name="Jiang H."/>
            <person name="Jhangiani S.N."/>
            <person name="Agravi P."/>
            <person name="Goodspeed R."/>
            <person name="Gross S."/>
            <person name="Mandapat C."/>
            <person name="Jackson L."/>
            <person name="Mathew T."/>
            <person name="Pu L."/>
            <person name="Thornton R."/>
            <person name="Saada N."/>
            <person name="Wilczek-Boney K.B."/>
            <person name="Lee S."/>
            <person name="Kovar C."/>
            <person name="Wu Y."/>
            <person name="Scherer S.E."/>
            <person name="Worley K.C."/>
            <person name="Muzny D.M."/>
            <person name="Gibbs R."/>
        </authorList>
    </citation>
    <scope>NUCLEOTIDE SEQUENCE</scope>
    <source>
        <strain evidence="12">Brora</strain>
    </source>
</reference>
<feature type="transmembrane region" description="Helical" evidence="10">
    <location>
        <begin position="31"/>
        <end position="56"/>
    </location>
</feature>
<accession>T1JHG2</accession>
<feature type="transmembrane region" description="Helical" evidence="10">
    <location>
        <begin position="68"/>
        <end position="88"/>
    </location>
</feature>
<dbReference type="Pfam" id="PF01151">
    <property type="entry name" value="ELO"/>
    <property type="match status" value="2"/>
</dbReference>
<dbReference type="GO" id="GO:0019367">
    <property type="term" value="P:fatty acid elongation, saturated fatty acid"/>
    <property type="evidence" value="ECO:0007669"/>
    <property type="project" value="TreeGrafter"/>
</dbReference>
<dbReference type="Proteomes" id="UP000014500">
    <property type="component" value="Unassembled WGS sequence"/>
</dbReference>
<organism evidence="11 12">
    <name type="scientific">Strigamia maritima</name>
    <name type="common">European centipede</name>
    <name type="synonym">Geophilus maritimus</name>
    <dbReference type="NCBI Taxonomy" id="126957"/>
    <lineage>
        <taxon>Eukaryota</taxon>
        <taxon>Metazoa</taxon>
        <taxon>Ecdysozoa</taxon>
        <taxon>Arthropoda</taxon>
        <taxon>Myriapoda</taxon>
        <taxon>Chilopoda</taxon>
        <taxon>Pleurostigmophora</taxon>
        <taxon>Geophilomorpha</taxon>
        <taxon>Linotaeniidae</taxon>
        <taxon>Strigamia</taxon>
    </lineage>
</organism>
<evidence type="ECO:0000256" key="6">
    <source>
        <dbReference type="ARBA" id="ARBA00022989"/>
    </source>
</evidence>
<feature type="transmembrane region" description="Helical" evidence="10">
    <location>
        <begin position="335"/>
        <end position="355"/>
    </location>
</feature>
<feature type="transmembrane region" description="Helical" evidence="10">
    <location>
        <begin position="225"/>
        <end position="246"/>
    </location>
</feature>
<keyword evidence="5 10" id="KW-0276">Fatty acid metabolism</keyword>
<name>T1JHG2_STRMM</name>
<dbReference type="GO" id="GO:0042761">
    <property type="term" value="P:very long-chain fatty acid biosynthetic process"/>
    <property type="evidence" value="ECO:0007669"/>
    <property type="project" value="TreeGrafter"/>
</dbReference>
<keyword evidence="6 10" id="KW-1133">Transmembrane helix</keyword>
<dbReference type="STRING" id="126957.T1JHG2"/>
<keyword evidence="9 10" id="KW-0275">Fatty acid biosynthesis</keyword>
<evidence type="ECO:0000256" key="4">
    <source>
        <dbReference type="ARBA" id="ARBA00022692"/>
    </source>
</evidence>
<feature type="transmembrane region" description="Helical" evidence="10">
    <location>
        <begin position="504"/>
        <end position="523"/>
    </location>
</feature>
<dbReference type="GO" id="GO:0009922">
    <property type="term" value="F:fatty acid elongase activity"/>
    <property type="evidence" value="ECO:0007669"/>
    <property type="project" value="UniProtKB-EC"/>
</dbReference>
<evidence type="ECO:0000256" key="5">
    <source>
        <dbReference type="ARBA" id="ARBA00022832"/>
    </source>
</evidence>
<feature type="transmembrane region" description="Helical" evidence="10">
    <location>
        <begin position="303"/>
        <end position="323"/>
    </location>
</feature>
<reference evidence="11" key="2">
    <citation type="submission" date="2015-02" db="UniProtKB">
        <authorList>
            <consortium name="EnsemblMetazoa"/>
        </authorList>
    </citation>
    <scope>IDENTIFICATION</scope>
</reference>